<dbReference type="EMBL" id="AMKT01000041">
    <property type="protein sequence ID" value="OXG22015.1"/>
    <property type="molecule type" value="Genomic_DNA"/>
</dbReference>
<proteinExistence type="inferred from homology"/>
<organism evidence="9 10">
    <name type="scientific">Cryptococcus neoformans Tu259-1</name>
    <dbReference type="NCBI Taxonomy" id="1230072"/>
    <lineage>
        <taxon>Eukaryota</taxon>
        <taxon>Fungi</taxon>
        <taxon>Dikarya</taxon>
        <taxon>Basidiomycota</taxon>
        <taxon>Agaricomycotina</taxon>
        <taxon>Tremellomycetes</taxon>
        <taxon>Tremellales</taxon>
        <taxon>Cryptococcaceae</taxon>
        <taxon>Cryptococcus</taxon>
        <taxon>Cryptococcus neoformans species complex</taxon>
    </lineage>
</organism>
<dbReference type="PANTHER" id="PTHR10003">
    <property type="entry name" value="SUPEROXIDE DISMUTASE CU-ZN -RELATED"/>
    <property type="match status" value="1"/>
</dbReference>
<protein>
    <recommendedName>
        <fullName evidence="7">Superoxide dismutase [Cu-Zn]</fullName>
        <ecNumber evidence="7">1.15.1.1</ecNumber>
    </recommendedName>
</protein>
<evidence type="ECO:0000256" key="3">
    <source>
        <dbReference type="ARBA" id="ARBA00022833"/>
    </source>
</evidence>
<comment type="caution">
    <text evidence="9">The sequence shown here is derived from an EMBL/GenBank/DDBJ whole genome shotgun (WGS) entry which is preliminary data.</text>
</comment>
<dbReference type="SUPFAM" id="SSF49329">
    <property type="entry name" value="Cu,Zn superoxide dismutase-like"/>
    <property type="match status" value="1"/>
</dbReference>
<evidence type="ECO:0000256" key="4">
    <source>
        <dbReference type="ARBA" id="ARBA00022862"/>
    </source>
</evidence>
<dbReference type="AlphaFoldDB" id="A0A854QE37"/>
<sequence length="154" mass="16148">MVKAVVVLKGESYVHGTVCFTQESENAPVCITGEIKDMDADAKRGMHVHEFGDNTNGCTSAGPHYNPFKKHHGAPTDSERHVGDLGNIQTNSCGAAQLDFSDKIISLYGPHSIIGRSLVVHASTDDLGKGGNEESLKTGNAGARLACGVIGIST</sequence>
<evidence type="ECO:0000259" key="8">
    <source>
        <dbReference type="Pfam" id="PF00080"/>
    </source>
</evidence>
<dbReference type="GO" id="GO:0005507">
    <property type="term" value="F:copper ion binding"/>
    <property type="evidence" value="ECO:0007669"/>
    <property type="project" value="InterPro"/>
</dbReference>
<comment type="similarity">
    <text evidence="1 7">Belongs to the Cu-Zn superoxide dismutase family.</text>
</comment>
<dbReference type="PRINTS" id="PR00068">
    <property type="entry name" value="CUZNDISMTASE"/>
</dbReference>
<dbReference type="PROSITE" id="PS00332">
    <property type="entry name" value="SOD_CU_ZN_2"/>
    <property type="match status" value="1"/>
</dbReference>
<dbReference type="SMR" id="A0A854QE37"/>
<evidence type="ECO:0000256" key="7">
    <source>
        <dbReference type="RuleBase" id="RU000393"/>
    </source>
</evidence>
<dbReference type="Pfam" id="PF00080">
    <property type="entry name" value="Sod_Cu"/>
    <property type="match status" value="1"/>
</dbReference>
<dbReference type="PROSITE" id="PS00087">
    <property type="entry name" value="SOD_CU_ZN_1"/>
    <property type="match status" value="1"/>
</dbReference>
<evidence type="ECO:0000256" key="6">
    <source>
        <dbReference type="ARBA" id="ARBA00023008"/>
    </source>
</evidence>
<dbReference type="InterPro" id="IPR024134">
    <property type="entry name" value="SOD_Cu/Zn_/chaperone"/>
</dbReference>
<keyword evidence="4" id="KW-0049">Antioxidant</keyword>
<feature type="domain" description="Superoxide dismutase copper/zinc binding" evidence="8">
    <location>
        <begin position="14"/>
        <end position="150"/>
    </location>
</feature>
<keyword evidence="3 7" id="KW-0862">Zinc</keyword>
<accession>A0A854QE37</accession>
<comment type="function">
    <text evidence="7">Destroys radicals which are normally produced within the cells and which are toxic to biological systems.</text>
</comment>
<dbReference type="InterPro" id="IPR001424">
    <property type="entry name" value="SOD_Cu_Zn_dom"/>
</dbReference>
<comment type="catalytic activity">
    <reaction evidence="7">
        <text>2 superoxide + 2 H(+) = H2O2 + O2</text>
        <dbReference type="Rhea" id="RHEA:20696"/>
        <dbReference type="ChEBI" id="CHEBI:15378"/>
        <dbReference type="ChEBI" id="CHEBI:15379"/>
        <dbReference type="ChEBI" id="CHEBI:16240"/>
        <dbReference type="ChEBI" id="CHEBI:18421"/>
        <dbReference type="EC" id="1.15.1.1"/>
    </reaction>
</comment>
<dbReference type="CDD" id="cd00305">
    <property type="entry name" value="Cu-Zn_Superoxide_Dismutase"/>
    <property type="match status" value="1"/>
</dbReference>
<dbReference type="Proteomes" id="UP000199727">
    <property type="component" value="Unassembled WGS sequence"/>
</dbReference>
<evidence type="ECO:0000256" key="2">
    <source>
        <dbReference type="ARBA" id="ARBA00022723"/>
    </source>
</evidence>
<evidence type="ECO:0000256" key="1">
    <source>
        <dbReference type="ARBA" id="ARBA00010457"/>
    </source>
</evidence>
<keyword evidence="5 7" id="KW-0560">Oxidoreductase</keyword>
<dbReference type="GO" id="GO:0004784">
    <property type="term" value="F:superoxide dismutase activity"/>
    <property type="evidence" value="ECO:0007669"/>
    <property type="project" value="UniProtKB-EC"/>
</dbReference>
<name>A0A854QE37_CRYNE</name>
<comment type="cofactor">
    <cofactor evidence="7">
        <name>Cu cation</name>
        <dbReference type="ChEBI" id="CHEBI:23378"/>
    </cofactor>
    <text evidence="7">Binds 1 copper ion per subunit.</text>
</comment>
<evidence type="ECO:0000256" key="5">
    <source>
        <dbReference type="ARBA" id="ARBA00023002"/>
    </source>
</evidence>
<keyword evidence="6 7" id="KW-0186">Copper</keyword>
<dbReference type="FunFam" id="2.60.40.200:FF:000001">
    <property type="entry name" value="Superoxide dismutase [Cu-Zn]"/>
    <property type="match status" value="1"/>
</dbReference>
<dbReference type="OrthoDB" id="2015551at2759"/>
<dbReference type="InterPro" id="IPR018152">
    <property type="entry name" value="SOD_Cu/Zn_BS"/>
</dbReference>
<dbReference type="Gene3D" id="2.60.40.200">
    <property type="entry name" value="Superoxide dismutase, copper/zinc binding domain"/>
    <property type="match status" value="1"/>
</dbReference>
<gene>
    <name evidence="9" type="ORF">C361_03443</name>
</gene>
<keyword evidence="2 7" id="KW-0479">Metal-binding</keyword>
<reference evidence="9 10" key="1">
    <citation type="submission" date="2017-06" db="EMBL/GenBank/DDBJ databases">
        <title>Global population genomics of the pathogenic fungus Cryptococcus neoformans var. grubii.</title>
        <authorList>
            <person name="Cuomo C."/>
            <person name="Litvintseva A."/>
            <person name="Chen Y."/>
            <person name="Young S."/>
            <person name="Zeng Q."/>
            <person name="Chapman S."/>
            <person name="Gujja S."/>
            <person name="Saif S."/>
            <person name="Birren B."/>
        </authorList>
    </citation>
    <scope>NUCLEOTIDE SEQUENCE [LARGE SCALE GENOMIC DNA]</scope>
    <source>
        <strain evidence="9 10">Tu259-1</strain>
    </source>
</reference>
<dbReference type="EC" id="1.15.1.1" evidence="7"/>
<dbReference type="InterPro" id="IPR036423">
    <property type="entry name" value="SOD-like_Cu/Zn_dom_sf"/>
</dbReference>
<comment type="cofactor">
    <cofactor evidence="7">
        <name>Zn(2+)</name>
        <dbReference type="ChEBI" id="CHEBI:29105"/>
    </cofactor>
    <text evidence="7">Binds 1 zinc ion per subunit.</text>
</comment>
<evidence type="ECO:0000313" key="9">
    <source>
        <dbReference type="EMBL" id="OXG22015.1"/>
    </source>
</evidence>
<evidence type="ECO:0000313" key="10">
    <source>
        <dbReference type="Proteomes" id="UP000199727"/>
    </source>
</evidence>